<evidence type="ECO:0000256" key="1">
    <source>
        <dbReference type="PROSITE-ProRule" id="PRU00339"/>
    </source>
</evidence>
<feature type="signal peptide" evidence="3">
    <location>
        <begin position="1"/>
        <end position="22"/>
    </location>
</feature>
<dbReference type="Proteomes" id="UP000176938">
    <property type="component" value="Unassembled WGS sequence"/>
</dbReference>
<protein>
    <recommendedName>
        <fullName evidence="4">ORC1/DEAH AAA+ ATPase domain-containing protein</fullName>
    </recommendedName>
</protein>
<organism evidence="5 6">
    <name type="scientific">candidate division WOR-1 bacterium RIFCSPLOWO2_02_FULL_46_20</name>
    <dbReference type="NCBI Taxonomy" id="1802567"/>
    <lineage>
        <taxon>Bacteria</taxon>
        <taxon>Bacillati</taxon>
        <taxon>Saganbacteria</taxon>
    </lineage>
</organism>
<dbReference type="AlphaFoldDB" id="A0A1F4RBC8"/>
<keyword evidence="3" id="KW-0732">Signal</keyword>
<dbReference type="SUPFAM" id="SSF52540">
    <property type="entry name" value="P-loop containing nucleoside triphosphate hydrolases"/>
    <property type="match status" value="1"/>
</dbReference>
<gene>
    <name evidence="5" type="ORF">A3H38_05800</name>
</gene>
<evidence type="ECO:0000313" key="5">
    <source>
        <dbReference type="EMBL" id="OGC05477.1"/>
    </source>
</evidence>
<dbReference type="Gene3D" id="1.25.40.10">
    <property type="entry name" value="Tetratricopeptide repeat domain"/>
    <property type="match status" value="1"/>
</dbReference>
<proteinExistence type="predicted"/>
<dbReference type="PANTHER" id="PTHR35894">
    <property type="entry name" value="GENERAL SECRETION PATHWAY PROTEIN A-RELATED"/>
    <property type="match status" value="1"/>
</dbReference>
<dbReference type="InterPro" id="IPR027417">
    <property type="entry name" value="P-loop_NTPase"/>
</dbReference>
<name>A0A1F4RBC8_UNCSA</name>
<keyword evidence="1" id="KW-0802">TPR repeat</keyword>
<dbReference type="Pfam" id="PF13401">
    <property type="entry name" value="AAA_22"/>
    <property type="match status" value="1"/>
</dbReference>
<evidence type="ECO:0000256" key="3">
    <source>
        <dbReference type="SAM" id="SignalP"/>
    </source>
</evidence>
<accession>A0A1F4RBC8</accession>
<dbReference type="InterPro" id="IPR052026">
    <property type="entry name" value="ExeA_AAA_ATPase_DNA-bind"/>
</dbReference>
<feature type="domain" description="ORC1/DEAH AAA+ ATPase" evidence="4">
    <location>
        <begin position="266"/>
        <end position="380"/>
    </location>
</feature>
<feature type="chain" id="PRO_5009514158" description="ORC1/DEAH AAA+ ATPase domain-containing protein" evidence="3">
    <location>
        <begin position="23"/>
        <end position="481"/>
    </location>
</feature>
<dbReference type="EMBL" id="METP01000040">
    <property type="protein sequence ID" value="OGC05477.1"/>
    <property type="molecule type" value="Genomic_DNA"/>
</dbReference>
<reference evidence="5 6" key="1">
    <citation type="journal article" date="2016" name="Nat. Commun.">
        <title>Thousands of microbial genomes shed light on interconnected biogeochemical processes in an aquifer system.</title>
        <authorList>
            <person name="Anantharaman K."/>
            <person name="Brown C.T."/>
            <person name="Hug L.A."/>
            <person name="Sharon I."/>
            <person name="Castelle C.J."/>
            <person name="Probst A.J."/>
            <person name="Thomas B.C."/>
            <person name="Singh A."/>
            <person name="Wilkins M.J."/>
            <person name="Karaoz U."/>
            <person name="Brodie E.L."/>
            <person name="Williams K.H."/>
            <person name="Hubbard S.S."/>
            <person name="Banfield J.F."/>
        </authorList>
    </citation>
    <scope>NUCLEOTIDE SEQUENCE [LARGE SCALE GENOMIC DNA]</scope>
</reference>
<dbReference type="PANTHER" id="PTHR35894:SF1">
    <property type="entry name" value="PHOSPHORIBULOKINASE _ URIDINE KINASE FAMILY"/>
    <property type="match status" value="1"/>
</dbReference>
<dbReference type="SMART" id="SM00028">
    <property type="entry name" value="TPR"/>
    <property type="match status" value="2"/>
</dbReference>
<sequence length="481" mass="53896">MARTIQSILIIASVLFFSIQSASFGKPTAAQEYFNKAAIQYISGDLKGALKNLSATLKIDPKHKEALELKNSILRETNVVSIKTRVKETEEIDKYLAEGKGAFQEAALEKALAAFTKILELDSENNEALSYVTMIQSKIKEQEARSWWQPYIGVFGVTLLGGIASVVFLVFLIIFIKGAIDKIFGRSTRKLVCFKCKAKLPANEEFCPHCGARVGLKMWQAVSEEQKIWYDKMGWHNNPFTLDCHPELFTGYKKEVKQILEKISSRSGHILVVGPLGSGKTTLLRWLGAYLPQALHPVYLSRPPQEFSQLLKFIISSMGHKTDDKTEYNIYYLDSLRKKMGKNLVLLLDEAHEFTAEMEHPLRTLGDMDNVILVMAGLPETVYKLKNEIKPLYERLVLNISLDNLDFDDLKTLLIARVEDAGGKGTHPFTASALEKIFEVSMGNPRLSLELCDMAVTQAINQGEDNINASLIKKGEGLQSK</sequence>
<comment type="caution">
    <text evidence="5">The sequence shown here is derived from an EMBL/GenBank/DDBJ whole genome shotgun (WGS) entry which is preliminary data.</text>
</comment>
<feature type="transmembrane region" description="Helical" evidence="2">
    <location>
        <begin position="151"/>
        <end position="176"/>
    </location>
</feature>
<dbReference type="InterPro" id="IPR049945">
    <property type="entry name" value="AAA_22"/>
</dbReference>
<dbReference type="InterPro" id="IPR019734">
    <property type="entry name" value="TPR_rpt"/>
</dbReference>
<evidence type="ECO:0000313" key="6">
    <source>
        <dbReference type="Proteomes" id="UP000176938"/>
    </source>
</evidence>
<dbReference type="Gene3D" id="3.40.50.300">
    <property type="entry name" value="P-loop containing nucleotide triphosphate hydrolases"/>
    <property type="match status" value="1"/>
</dbReference>
<keyword evidence="2" id="KW-1133">Transmembrane helix</keyword>
<feature type="repeat" description="TPR" evidence="1">
    <location>
        <begin position="30"/>
        <end position="63"/>
    </location>
</feature>
<dbReference type="GO" id="GO:0016887">
    <property type="term" value="F:ATP hydrolysis activity"/>
    <property type="evidence" value="ECO:0007669"/>
    <property type="project" value="InterPro"/>
</dbReference>
<dbReference type="InterPro" id="IPR011990">
    <property type="entry name" value="TPR-like_helical_dom_sf"/>
</dbReference>
<evidence type="ECO:0000256" key="2">
    <source>
        <dbReference type="SAM" id="Phobius"/>
    </source>
</evidence>
<keyword evidence="2" id="KW-0812">Transmembrane</keyword>
<evidence type="ECO:0000259" key="4">
    <source>
        <dbReference type="Pfam" id="PF13401"/>
    </source>
</evidence>
<dbReference type="CDD" id="cd00009">
    <property type="entry name" value="AAA"/>
    <property type="match status" value="1"/>
</dbReference>
<dbReference type="PROSITE" id="PS50005">
    <property type="entry name" value="TPR"/>
    <property type="match status" value="1"/>
</dbReference>
<dbReference type="SUPFAM" id="SSF48452">
    <property type="entry name" value="TPR-like"/>
    <property type="match status" value="1"/>
</dbReference>
<keyword evidence="2" id="KW-0472">Membrane</keyword>